<dbReference type="EMBL" id="JAJTTC010000001">
    <property type="protein sequence ID" value="MCF0061796.1"/>
    <property type="molecule type" value="Genomic_DNA"/>
</dbReference>
<keyword evidence="1" id="KW-0812">Transmembrane</keyword>
<keyword evidence="3" id="KW-1185">Reference proteome</keyword>
<feature type="transmembrane region" description="Helical" evidence="1">
    <location>
        <begin position="116"/>
        <end position="140"/>
    </location>
</feature>
<feature type="transmembrane region" description="Helical" evidence="1">
    <location>
        <begin position="197"/>
        <end position="219"/>
    </location>
</feature>
<reference evidence="2" key="1">
    <citation type="submission" date="2021-12" db="EMBL/GenBank/DDBJ databases">
        <title>Novel species in genus Dyadobacter.</title>
        <authorList>
            <person name="Ma C."/>
        </authorList>
    </citation>
    <scope>NUCLEOTIDE SEQUENCE</scope>
    <source>
        <strain evidence="2">LJ419</strain>
    </source>
</reference>
<evidence type="ECO:0000256" key="1">
    <source>
        <dbReference type="SAM" id="Phobius"/>
    </source>
</evidence>
<gene>
    <name evidence="2" type="ORF">LXM26_09850</name>
</gene>
<keyword evidence="1" id="KW-1133">Transmembrane helix</keyword>
<dbReference type="AlphaFoldDB" id="A0A9X1TDC1"/>
<name>A0A9X1TDC1_9BACT</name>
<comment type="caution">
    <text evidence="2">The sequence shown here is derived from an EMBL/GenBank/DDBJ whole genome shotgun (WGS) entry which is preliminary data.</text>
</comment>
<keyword evidence="1" id="KW-0472">Membrane</keyword>
<dbReference type="Proteomes" id="UP001139000">
    <property type="component" value="Unassembled WGS sequence"/>
</dbReference>
<protein>
    <submittedName>
        <fullName evidence="2">Uncharacterized protein</fullName>
    </submittedName>
</protein>
<accession>A0A9X1TDC1</accession>
<dbReference type="RefSeq" id="WP_234655056.1">
    <property type="nucleotide sequence ID" value="NZ_CP094997.1"/>
</dbReference>
<feature type="transmembrane region" description="Helical" evidence="1">
    <location>
        <begin position="85"/>
        <end position="104"/>
    </location>
</feature>
<evidence type="ECO:0000313" key="3">
    <source>
        <dbReference type="Proteomes" id="UP001139000"/>
    </source>
</evidence>
<evidence type="ECO:0000313" key="2">
    <source>
        <dbReference type="EMBL" id="MCF0061796.1"/>
    </source>
</evidence>
<proteinExistence type="predicted"/>
<organism evidence="2 3">
    <name type="scientific">Dyadobacter chenwenxiniae</name>
    <dbReference type="NCBI Taxonomy" id="2906456"/>
    <lineage>
        <taxon>Bacteria</taxon>
        <taxon>Pseudomonadati</taxon>
        <taxon>Bacteroidota</taxon>
        <taxon>Cytophagia</taxon>
        <taxon>Cytophagales</taxon>
        <taxon>Spirosomataceae</taxon>
        <taxon>Dyadobacter</taxon>
    </lineage>
</organism>
<sequence length="293" mass="33366">MLGLNNKLERLANFYGFYGVFIRPTSPTPPTFQPLSGSRESDLEDLRLQYRYQRDISEQHLLTIKELVSDEETRHSSIETKIGNVITQAGLVFSITAVIAPFFNDTLSSQKLGIKIFVLIIFALAFSAYVTSILFATQIFGINKFVYKKTSVASVIDSGSTSDAIFVKRVKDLIYQHRENQVVNDKKADILIYANRWFVSGFILSGLLTGLITVSLLFVNKPDEKEKENDRIINSLNSRLLIAESRLTQHQFTILSNNDFLSNQQVGKRFDRSMNEIDSIRFELKKLKALIHK</sequence>